<feature type="transmembrane region" description="Helical" evidence="9">
    <location>
        <begin position="36"/>
        <end position="57"/>
    </location>
</feature>
<evidence type="ECO:0000256" key="9">
    <source>
        <dbReference type="SAM" id="Phobius"/>
    </source>
</evidence>
<keyword evidence="7" id="KW-0131">Cell cycle</keyword>
<comment type="caution">
    <text evidence="11">The sequence shown here is derived from an EMBL/GenBank/DDBJ whole genome shotgun (WGS) entry which is preliminary data.</text>
</comment>
<dbReference type="PANTHER" id="PTHR37820:SF1">
    <property type="entry name" value="CELL DIVISION PROTEIN FTSQ"/>
    <property type="match status" value="1"/>
</dbReference>
<evidence type="ECO:0000256" key="5">
    <source>
        <dbReference type="ARBA" id="ARBA00022989"/>
    </source>
</evidence>
<accession>A0ABT0ZYZ0</accession>
<dbReference type="Gene3D" id="3.10.20.310">
    <property type="entry name" value="membrane protein fhac"/>
    <property type="match status" value="1"/>
</dbReference>
<evidence type="ECO:0000313" key="11">
    <source>
        <dbReference type="EMBL" id="MCO1655895.1"/>
    </source>
</evidence>
<evidence type="ECO:0000256" key="8">
    <source>
        <dbReference type="SAM" id="MobiDB-lite"/>
    </source>
</evidence>
<comment type="subcellular location">
    <subcellularLocation>
        <location evidence="1">Membrane</location>
    </subcellularLocation>
</comment>
<evidence type="ECO:0000256" key="1">
    <source>
        <dbReference type="ARBA" id="ARBA00004370"/>
    </source>
</evidence>
<feature type="compositionally biased region" description="Basic and acidic residues" evidence="8">
    <location>
        <begin position="10"/>
        <end position="22"/>
    </location>
</feature>
<dbReference type="EMBL" id="JAGSOV010000025">
    <property type="protein sequence ID" value="MCO1655895.1"/>
    <property type="molecule type" value="Genomic_DNA"/>
</dbReference>
<gene>
    <name evidence="11" type="ORF">KDL28_12605</name>
</gene>
<keyword evidence="5 9" id="KW-1133">Transmembrane helix</keyword>
<name>A0ABT0ZYZ0_9PSEU</name>
<evidence type="ECO:0000313" key="12">
    <source>
        <dbReference type="Proteomes" id="UP001165283"/>
    </source>
</evidence>
<dbReference type="InterPro" id="IPR034746">
    <property type="entry name" value="POTRA"/>
</dbReference>
<sequence length="272" mass="27677">MTRPGTRRAVRPDRADRGERPARPPLPDVYRRRRRLAGVLVGAVVLVGLGLTARLLLYDAGLADVDQVEVVLTTPAGTPVGGAGPDAPMLSEQQVLAAAGVEPGGPLIEVDVDAVAARVAALPAVASVEVRRDWPHTVSVRVVQRTPIAVVRTGGGPALVDGTGSVFPGPPVVGLPDLAVSAPGPADPATLAAVGVLAALPGDVRVDVLTVTGSVDPAGGPAQVALGLTDQREVSWGSAERSADKAAVLGPLLTQPGRLYDVTSPDLPTIER</sequence>
<dbReference type="RefSeq" id="WP_252438100.1">
    <property type="nucleotide sequence ID" value="NZ_JAGSOV010000025.1"/>
</dbReference>
<evidence type="ECO:0000256" key="2">
    <source>
        <dbReference type="ARBA" id="ARBA00022475"/>
    </source>
</evidence>
<evidence type="ECO:0000256" key="3">
    <source>
        <dbReference type="ARBA" id="ARBA00022618"/>
    </source>
</evidence>
<evidence type="ECO:0000256" key="7">
    <source>
        <dbReference type="ARBA" id="ARBA00023306"/>
    </source>
</evidence>
<feature type="region of interest" description="Disordered" evidence="8">
    <location>
        <begin position="1"/>
        <end position="27"/>
    </location>
</feature>
<evidence type="ECO:0000256" key="6">
    <source>
        <dbReference type="ARBA" id="ARBA00023136"/>
    </source>
</evidence>
<proteinExistence type="predicted"/>
<evidence type="ECO:0000256" key="4">
    <source>
        <dbReference type="ARBA" id="ARBA00022692"/>
    </source>
</evidence>
<protein>
    <submittedName>
        <fullName evidence="11">FtsQ-type POTRA domain-containing protein</fullName>
    </submittedName>
</protein>
<keyword evidence="12" id="KW-1185">Reference proteome</keyword>
<keyword evidence="3" id="KW-0132">Cell division</keyword>
<dbReference type="Proteomes" id="UP001165283">
    <property type="component" value="Unassembled WGS sequence"/>
</dbReference>
<feature type="domain" description="POTRA" evidence="10">
    <location>
        <begin position="63"/>
        <end position="145"/>
    </location>
</feature>
<dbReference type="Pfam" id="PF08478">
    <property type="entry name" value="POTRA_1"/>
    <property type="match status" value="1"/>
</dbReference>
<dbReference type="PROSITE" id="PS51779">
    <property type="entry name" value="POTRA"/>
    <property type="match status" value="1"/>
</dbReference>
<dbReference type="PANTHER" id="PTHR37820">
    <property type="entry name" value="CELL DIVISION PROTEIN DIVIB"/>
    <property type="match status" value="1"/>
</dbReference>
<keyword evidence="6 9" id="KW-0472">Membrane</keyword>
<evidence type="ECO:0000259" key="10">
    <source>
        <dbReference type="PROSITE" id="PS51779"/>
    </source>
</evidence>
<organism evidence="11 12">
    <name type="scientific">Pseudonocardia humida</name>
    <dbReference type="NCBI Taxonomy" id="2800819"/>
    <lineage>
        <taxon>Bacteria</taxon>
        <taxon>Bacillati</taxon>
        <taxon>Actinomycetota</taxon>
        <taxon>Actinomycetes</taxon>
        <taxon>Pseudonocardiales</taxon>
        <taxon>Pseudonocardiaceae</taxon>
        <taxon>Pseudonocardia</taxon>
    </lineage>
</organism>
<keyword evidence="4 9" id="KW-0812">Transmembrane</keyword>
<keyword evidence="2" id="KW-1003">Cell membrane</keyword>
<reference evidence="11" key="1">
    <citation type="submission" date="2021-04" db="EMBL/GenBank/DDBJ databases">
        <title>Pseudonocardia sp. nov., isolated from sandy soil of mangrove forest.</title>
        <authorList>
            <person name="Zan Z."/>
            <person name="Huang R."/>
            <person name="Liu W."/>
        </authorList>
    </citation>
    <scope>NUCLEOTIDE SEQUENCE</scope>
    <source>
        <strain evidence="11">S2-4</strain>
    </source>
</reference>
<dbReference type="InterPro" id="IPR013685">
    <property type="entry name" value="POTRA_FtsQ_type"/>
</dbReference>
<dbReference type="InterPro" id="IPR050487">
    <property type="entry name" value="FtsQ_DivIB"/>
</dbReference>